<dbReference type="GO" id="GO:0004519">
    <property type="term" value="F:endonuclease activity"/>
    <property type="evidence" value="ECO:0007669"/>
    <property type="project" value="UniProtKB-KW"/>
</dbReference>
<reference evidence="2 3" key="1">
    <citation type="journal article" date="2014" name="PLoS Genet.">
        <title>Phylogenetically driven sequencing of extremely halophilic archaea reveals strategies for static and dynamic osmo-response.</title>
        <authorList>
            <person name="Becker E.A."/>
            <person name="Seitzer P.M."/>
            <person name="Tritt A."/>
            <person name="Larsen D."/>
            <person name="Krusor M."/>
            <person name="Yao A.I."/>
            <person name="Wu D."/>
            <person name="Madern D."/>
            <person name="Eisen J.A."/>
            <person name="Darling A.E."/>
            <person name="Facciotti M.T."/>
        </authorList>
    </citation>
    <scope>NUCLEOTIDE SEQUENCE [LARGE SCALE GENOMIC DNA]</scope>
    <source>
        <strain evidence="2 3">JCM 14978</strain>
    </source>
</reference>
<dbReference type="Proteomes" id="UP000011546">
    <property type="component" value="Unassembled WGS sequence"/>
</dbReference>
<gene>
    <name evidence="2" type="ORF">C468_00160</name>
</gene>
<keyword evidence="2" id="KW-0255">Endonuclease</keyword>
<dbReference type="EMBL" id="AOJH01000001">
    <property type="protein sequence ID" value="EMA70400.1"/>
    <property type="molecule type" value="Genomic_DNA"/>
</dbReference>
<feature type="region of interest" description="Disordered" evidence="1">
    <location>
        <begin position="22"/>
        <end position="93"/>
    </location>
</feature>
<dbReference type="PATRIC" id="fig|1230456.3.peg.29"/>
<feature type="compositionally biased region" description="Basic and acidic residues" evidence="1">
    <location>
        <begin position="25"/>
        <end position="52"/>
    </location>
</feature>
<protein>
    <submittedName>
        <fullName evidence="2">Hnh endonuclease</fullName>
    </submittedName>
</protein>
<keyword evidence="2" id="KW-0378">Hydrolase</keyword>
<evidence type="ECO:0000313" key="2">
    <source>
        <dbReference type="EMBL" id="EMA70400.1"/>
    </source>
</evidence>
<evidence type="ECO:0000313" key="3">
    <source>
        <dbReference type="Proteomes" id="UP000011546"/>
    </source>
</evidence>
<comment type="caution">
    <text evidence="2">The sequence shown here is derived from an EMBL/GenBank/DDBJ whole genome shotgun (WGS) entry which is preliminary data.</text>
</comment>
<accession>M0PNB6</accession>
<dbReference type="AlphaFoldDB" id="M0PNB6"/>
<name>M0PNB6_9EURY</name>
<sequence length="93" mass="10312">MFGVTRRNTFHKEYRGAAYAFPLDEFNRGGRPAEQDDKIDETTDQRTTHEPAGDTDDEPEVPDGDLGRVETWGGTADEPGTPVSELLTDDEPT</sequence>
<feature type="compositionally biased region" description="Acidic residues" evidence="1">
    <location>
        <begin position="53"/>
        <end position="63"/>
    </location>
</feature>
<evidence type="ECO:0000256" key="1">
    <source>
        <dbReference type="SAM" id="MobiDB-lite"/>
    </source>
</evidence>
<proteinExistence type="predicted"/>
<keyword evidence="3" id="KW-1185">Reference proteome</keyword>
<organism evidence="2 3">
    <name type="scientific">Halorubrum kocurii JCM 14978</name>
    <dbReference type="NCBI Taxonomy" id="1230456"/>
    <lineage>
        <taxon>Archaea</taxon>
        <taxon>Methanobacteriati</taxon>
        <taxon>Methanobacteriota</taxon>
        <taxon>Stenosarchaea group</taxon>
        <taxon>Halobacteria</taxon>
        <taxon>Halobacteriales</taxon>
        <taxon>Haloferacaceae</taxon>
        <taxon>Halorubrum</taxon>
    </lineage>
</organism>
<keyword evidence="2" id="KW-0540">Nuclease</keyword>